<protein>
    <submittedName>
        <fullName evidence="1">Uncharacterized protein</fullName>
    </submittedName>
</protein>
<organism evidence="1 2">
    <name type="scientific">Chaenocephalus aceratus</name>
    <name type="common">Blackfin icefish</name>
    <name type="synonym">Chaenichthys aceratus</name>
    <dbReference type="NCBI Taxonomy" id="36190"/>
    <lineage>
        <taxon>Eukaryota</taxon>
        <taxon>Metazoa</taxon>
        <taxon>Chordata</taxon>
        <taxon>Craniata</taxon>
        <taxon>Vertebrata</taxon>
        <taxon>Euteleostomi</taxon>
        <taxon>Actinopterygii</taxon>
        <taxon>Neopterygii</taxon>
        <taxon>Teleostei</taxon>
        <taxon>Neoteleostei</taxon>
        <taxon>Acanthomorphata</taxon>
        <taxon>Eupercaria</taxon>
        <taxon>Perciformes</taxon>
        <taxon>Notothenioidei</taxon>
        <taxon>Channichthyidae</taxon>
        <taxon>Chaenocephalus</taxon>
    </lineage>
</organism>
<sequence>MADHQPAYMQKYNAPQVLSHSRCHRIQLLKNGRFPDADKDFVRLTSREVSSILGADSVDSNLSGDFTADEISPVTAPAPLCS</sequence>
<keyword evidence="2" id="KW-1185">Reference proteome</keyword>
<evidence type="ECO:0000313" key="2">
    <source>
        <dbReference type="Proteomes" id="UP001057452"/>
    </source>
</evidence>
<dbReference type="Proteomes" id="UP001057452">
    <property type="component" value="Chromosome 17"/>
</dbReference>
<name>A0ACB9W9N1_CHAAC</name>
<proteinExistence type="predicted"/>
<reference evidence="1" key="1">
    <citation type="submission" date="2022-05" db="EMBL/GenBank/DDBJ databases">
        <title>Chromosome-level genome of Chaenocephalus aceratus.</title>
        <authorList>
            <person name="Park H."/>
        </authorList>
    </citation>
    <scope>NUCLEOTIDE SEQUENCE</scope>
    <source>
        <strain evidence="1">KU_202001</strain>
    </source>
</reference>
<gene>
    <name evidence="1" type="ORF">KUCAC02_018386</name>
</gene>
<dbReference type="EMBL" id="CM043801">
    <property type="protein sequence ID" value="KAI4809510.1"/>
    <property type="molecule type" value="Genomic_DNA"/>
</dbReference>
<evidence type="ECO:0000313" key="1">
    <source>
        <dbReference type="EMBL" id="KAI4809510.1"/>
    </source>
</evidence>
<accession>A0ACB9W9N1</accession>
<comment type="caution">
    <text evidence="1">The sequence shown here is derived from an EMBL/GenBank/DDBJ whole genome shotgun (WGS) entry which is preliminary data.</text>
</comment>